<evidence type="ECO:0000313" key="2">
    <source>
        <dbReference type="Proteomes" id="UP001327027"/>
    </source>
</evidence>
<keyword evidence="2" id="KW-1185">Reference proteome</keyword>
<evidence type="ECO:0008006" key="3">
    <source>
        <dbReference type="Google" id="ProtNLM"/>
    </source>
</evidence>
<proteinExistence type="predicted"/>
<dbReference type="Proteomes" id="UP001327027">
    <property type="component" value="Unassembled WGS sequence"/>
</dbReference>
<dbReference type="Gene3D" id="3.30.2310.20">
    <property type="entry name" value="RelE-like"/>
    <property type="match status" value="1"/>
</dbReference>
<protein>
    <recommendedName>
        <fullName evidence="3">ParE-like toxin of type II ParDE toxin-antitoxin system</fullName>
    </recommendedName>
</protein>
<accession>A0ABU5ZZ28</accession>
<name>A0ABU5ZZ28_9FLAO</name>
<dbReference type="RefSeq" id="WP_324181170.1">
    <property type="nucleotide sequence ID" value="NZ_BAABAW010000025.1"/>
</dbReference>
<dbReference type="EMBL" id="JAYKLX010000008">
    <property type="protein sequence ID" value="MEB3347143.1"/>
    <property type="molecule type" value="Genomic_DNA"/>
</dbReference>
<sequence>MILKISSQFASDFRAVNDVSLHEKVKDVLEIIKNAKTIANVSHFKKIKGNREAYKMGIGFYYIVGITNSETELVLMRFLHRDMVTKILNKT</sequence>
<organism evidence="1 2">
    <name type="scientific">Aquimarina gracilis</name>
    <dbReference type="NCBI Taxonomy" id="874422"/>
    <lineage>
        <taxon>Bacteria</taxon>
        <taxon>Pseudomonadati</taxon>
        <taxon>Bacteroidota</taxon>
        <taxon>Flavobacteriia</taxon>
        <taxon>Flavobacteriales</taxon>
        <taxon>Flavobacteriaceae</taxon>
        <taxon>Aquimarina</taxon>
    </lineage>
</organism>
<gene>
    <name evidence="1" type="ORF">U6A24_16840</name>
</gene>
<dbReference type="InterPro" id="IPR035093">
    <property type="entry name" value="RelE/ParE_toxin_dom_sf"/>
</dbReference>
<reference evidence="1 2" key="1">
    <citation type="journal article" date="2013" name="Int. J. Syst. Evol. Microbiol.">
        <title>Aquimarina gracilis sp. nov., isolated from the gut microflora of a mussel, Mytilus coruscus, and emended description of Aquimarina spongiae.</title>
        <authorList>
            <person name="Park S.C."/>
            <person name="Choe H.N."/>
            <person name="Baik K.S."/>
            <person name="Seong C.N."/>
        </authorList>
    </citation>
    <scope>NUCLEOTIDE SEQUENCE [LARGE SCALE GENOMIC DNA]</scope>
    <source>
        <strain evidence="1 2">PSC32</strain>
    </source>
</reference>
<evidence type="ECO:0000313" key="1">
    <source>
        <dbReference type="EMBL" id="MEB3347143.1"/>
    </source>
</evidence>
<comment type="caution">
    <text evidence="1">The sequence shown here is derived from an EMBL/GenBank/DDBJ whole genome shotgun (WGS) entry which is preliminary data.</text>
</comment>